<organism evidence="1 2">
    <name type="scientific">Venturia inaequalis</name>
    <name type="common">Apple scab fungus</name>
    <dbReference type="NCBI Taxonomy" id="5025"/>
    <lineage>
        <taxon>Eukaryota</taxon>
        <taxon>Fungi</taxon>
        <taxon>Dikarya</taxon>
        <taxon>Ascomycota</taxon>
        <taxon>Pezizomycotina</taxon>
        <taxon>Dothideomycetes</taxon>
        <taxon>Pleosporomycetidae</taxon>
        <taxon>Venturiales</taxon>
        <taxon>Venturiaceae</taxon>
        <taxon>Venturia</taxon>
    </lineage>
</organism>
<gene>
    <name evidence="1" type="ORF">EG328_011229</name>
</gene>
<dbReference type="Proteomes" id="UP000447873">
    <property type="component" value="Unassembled WGS sequence"/>
</dbReference>
<name>A0A8H3V451_VENIN</name>
<sequence length="187" mass="21521">MAKGDSPMFKFFDMKSQSQCQDEGIHYHVPKGAGGHMVVVLTTPNKDNEVKVVTVTTNDTIPNIQFYPLAPLSKGSYGSRLEIKHYNNQYYRSALRKYSYVRLEPFYIPYEMLVPMISKRVRFDNSIIEEQPALKVDSGRKLRQRIQAIENQAMETRKVETIKELEKELAALRLIVSERSQGEGTED</sequence>
<comment type="caution">
    <text evidence="1">The sequence shown here is derived from an EMBL/GenBank/DDBJ whole genome shotgun (WGS) entry which is preliminary data.</text>
</comment>
<proteinExistence type="predicted"/>
<accession>A0A8H3V451</accession>
<evidence type="ECO:0000313" key="1">
    <source>
        <dbReference type="EMBL" id="KAE9982124.1"/>
    </source>
</evidence>
<reference evidence="1 2" key="1">
    <citation type="submission" date="2018-12" db="EMBL/GenBank/DDBJ databases">
        <title>Venturia inaequalis Genome Resource.</title>
        <authorList>
            <person name="Lichtner F.J."/>
        </authorList>
    </citation>
    <scope>NUCLEOTIDE SEQUENCE [LARGE SCALE GENOMIC DNA]</scope>
    <source>
        <strain evidence="1 2">120213</strain>
    </source>
</reference>
<dbReference type="AlphaFoldDB" id="A0A8H3V451"/>
<protein>
    <submittedName>
        <fullName evidence="1">Uncharacterized protein</fullName>
    </submittedName>
</protein>
<evidence type="ECO:0000313" key="2">
    <source>
        <dbReference type="Proteomes" id="UP000447873"/>
    </source>
</evidence>
<dbReference type="EMBL" id="WNWS01000080">
    <property type="protein sequence ID" value="KAE9982124.1"/>
    <property type="molecule type" value="Genomic_DNA"/>
</dbReference>